<dbReference type="Gene3D" id="3.40.50.1820">
    <property type="entry name" value="alpha/beta hydrolase"/>
    <property type="match status" value="1"/>
</dbReference>
<dbReference type="EMBL" id="CP001684">
    <property type="protein sequence ID" value="ACV21691.1"/>
    <property type="molecule type" value="Genomic_DNA"/>
</dbReference>
<evidence type="ECO:0000256" key="3">
    <source>
        <dbReference type="SAM" id="SignalP"/>
    </source>
</evidence>
<organism evidence="5 6">
    <name type="scientific">Slackia heliotrinireducens (strain ATCC 29202 / DSM 20476 / NCTC 11029 / RHS 1)</name>
    <name type="common">Peptococcus heliotrinreducens</name>
    <dbReference type="NCBI Taxonomy" id="471855"/>
    <lineage>
        <taxon>Bacteria</taxon>
        <taxon>Bacillati</taxon>
        <taxon>Actinomycetota</taxon>
        <taxon>Coriobacteriia</taxon>
        <taxon>Eggerthellales</taxon>
        <taxon>Eggerthellaceae</taxon>
        <taxon>Slackia</taxon>
    </lineage>
</organism>
<dbReference type="HOGENOM" id="CLU_777995_0_0_11"/>
<evidence type="ECO:0000313" key="6">
    <source>
        <dbReference type="Proteomes" id="UP000002026"/>
    </source>
</evidence>
<dbReference type="Proteomes" id="UP000002026">
    <property type="component" value="Chromosome"/>
</dbReference>
<keyword evidence="6" id="KW-1185">Reference proteome</keyword>
<gene>
    <name evidence="5" type="ordered locus">Shel_06320</name>
</gene>
<keyword evidence="3" id="KW-0732">Signal</keyword>
<dbReference type="GO" id="GO:0052689">
    <property type="term" value="F:carboxylic ester hydrolase activity"/>
    <property type="evidence" value="ECO:0007669"/>
    <property type="project" value="UniProtKB-ARBA"/>
</dbReference>
<dbReference type="PANTHER" id="PTHR22946:SF9">
    <property type="entry name" value="POLYKETIDE TRANSFERASE AF380"/>
    <property type="match status" value="1"/>
</dbReference>
<evidence type="ECO:0000313" key="5">
    <source>
        <dbReference type="EMBL" id="ACV21691.1"/>
    </source>
</evidence>
<accession>C7N3V0</accession>
<dbReference type="eggNOG" id="COG1073">
    <property type="taxonomic scope" value="Bacteria"/>
</dbReference>
<protein>
    <recommendedName>
        <fullName evidence="4">Serine aminopeptidase S33 domain-containing protein</fullName>
    </recommendedName>
</protein>
<sequence length="352" mass="39398">MPKLAKRIAIALAVVAVLFSVASMAADHMISESTFQRQEIPERSLVAHYADVQEYYDRVPVTFMSGDTRLQGYIYGPENNDQGLVVFAHGIWSWHQDYMTMICWLVDHGWKVFAYDATGCGESEGDSTKSFAQSAYDLDAALTYVESDPDLAAMPKVLLGHSWGGFAVAAELGFDHDVQAVVTMSGFQSPLVIMYDSADSLMGPLGFTQRPFLWIENKMRLGKDSNINAVDAINGCDVPVLVVHGTADEVVSYDSAGIIAARDRITNPHVEYLVFDQENRNGHNTYFYETEAKEYFDQLGERAAEIDETYQGDRRELELDRLLEESDIVYSNTMNPELMEPIDAFYREALGL</sequence>
<dbReference type="Pfam" id="PF12146">
    <property type="entry name" value="Hydrolase_4"/>
    <property type="match status" value="1"/>
</dbReference>
<dbReference type="RefSeq" id="WP_012797796.1">
    <property type="nucleotide sequence ID" value="NC_013165.1"/>
</dbReference>
<keyword evidence="2" id="KW-0378">Hydrolase</keyword>
<feature type="signal peptide" evidence="3">
    <location>
        <begin position="1"/>
        <end position="25"/>
    </location>
</feature>
<dbReference type="KEGG" id="shi:Shel_06320"/>
<feature type="domain" description="Serine aminopeptidase S33" evidence="4">
    <location>
        <begin position="82"/>
        <end position="185"/>
    </location>
</feature>
<comment type="similarity">
    <text evidence="1">Belongs to the AB hydrolase superfamily.</text>
</comment>
<dbReference type="PANTHER" id="PTHR22946">
    <property type="entry name" value="DIENELACTONE HYDROLASE DOMAIN-CONTAINING PROTEIN-RELATED"/>
    <property type="match status" value="1"/>
</dbReference>
<dbReference type="SUPFAM" id="SSF53474">
    <property type="entry name" value="alpha/beta-Hydrolases"/>
    <property type="match status" value="1"/>
</dbReference>
<evidence type="ECO:0000259" key="4">
    <source>
        <dbReference type="Pfam" id="PF12146"/>
    </source>
</evidence>
<dbReference type="InterPro" id="IPR050261">
    <property type="entry name" value="FrsA_esterase"/>
</dbReference>
<dbReference type="InterPro" id="IPR029058">
    <property type="entry name" value="AB_hydrolase_fold"/>
</dbReference>
<evidence type="ECO:0000256" key="1">
    <source>
        <dbReference type="ARBA" id="ARBA00008645"/>
    </source>
</evidence>
<feature type="chain" id="PRO_5002979793" description="Serine aminopeptidase S33 domain-containing protein" evidence="3">
    <location>
        <begin position="26"/>
        <end position="352"/>
    </location>
</feature>
<dbReference type="InterPro" id="IPR022742">
    <property type="entry name" value="Hydrolase_4"/>
</dbReference>
<proteinExistence type="inferred from homology"/>
<reference evidence="5 6" key="1">
    <citation type="journal article" date="2009" name="Stand. Genomic Sci.">
        <title>Complete genome sequence of Slackia heliotrinireducens type strain (RHS 1).</title>
        <authorList>
            <person name="Pukall R."/>
            <person name="Lapidus A."/>
            <person name="Nolan M."/>
            <person name="Copeland A."/>
            <person name="Glavina Del Rio T."/>
            <person name="Lucas S."/>
            <person name="Chen F."/>
            <person name="Tice H."/>
            <person name="Cheng J.F."/>
            <person name="Chertkov O."/>
            <person name="Bruce D."/>
            <person name="Goodwin L."/>
            <person name="Kuske C."/>
            <person name="Brettin T."/>
            <person name="Detter J.C."/>
            <person name="Han C."/>
            <person name="Pitluck S."/>
            <person name="Pati A."/>
            <person name="Mavrommatis K."/>
            <person name="Ivanova N."/>
            <person name="Ovchinnikova G."/>
            <person name="Chen A."/>
            <person name="Palaniappan K."/>
            <person name="Schneider S."/>
            <person name="Rohde M."/>
            <person name="Chain P."/>
            <person name="D'haeseleer P."/>
            <person name="Goker M."/>
            <person name="Bristow J."/>
            <person name="Eisen J.A."/>
            <person name="Markowitz V."/>
            <person name="Kyrpides N.C."/>
            <person name="Klenk H.P."/>
            <person name="Hugenholtz P."/>
        </authorList>
    </citation>
    <scope>NUCLEOTIDE SEQUENCE [LARGE SCALE GENOMIC DNA]</scope>
    <source>
        <strain evidence="6">ATCC 29202 / DSM 20476 / NCTC 11029 / RHS 1</strain>
    </source>
</reference>
<name>C7N3V0_SLAHD</name>
<dbReference type="AlphaFoldDB" id="C7N3V0"/>
<evidence type="ECO:0000256" key="2">
    <source>
        <dbReference type="ARBA" id="ARBA00022801"/>
    </source>
</evidence>